<sequence>FHWPHFIVLVNNTIIGNGDNLELTFKHALPKEIEMLRLADKIELVKR</sequence>
<feature type="non-terminal residue" evidence="1">
    <location>
        <position position="1"/>
    </location>
</feature>
<comment type="caution">
    <text evidence="1">The sequence shown here is derived from an EMBL/GenBank/DDBJ whole genome shotgun (WGS) entry which is preliminary data.</text>
</comment>
<reference evidence="1" key="1">
    <citation type="journal article" date="2014" name="Front. Microbiol.">
        <title>High frequency of phylogenetically diverse reductive dehalogenase-homologous genes in deep subseafloor sedimentary metagenomes.</title>
        <authorList>
            <person name="Kawai M."/>
            <person name="Futagami T."/>
            <person name="Toyoda A."/>
            <person name="Takaki Y."/>
            <person name="Nishi S."/>
            <person name="Hori S."/>
            <person name="Arai W."/>
            <person name="Tsubouchi T."/>
            <person name="Morono Y."/>
            <person name="Uchiyama I."/>
            <person name="Ito T."/>
            <person name="Fujiyama A."/>
            <person name="Inagaki F."/>
            <person name="Takami H."/>
        </authorList>
    </citation>
    <scope>NUCLEOTIDE SEQUENCE</scope>
    <source>
        <strain evidence="1">Expedition CK06-06</strain>
    </source>
</reference>
<organism evidence="1">
    <name type="scientific">marine sediment metagenome</name>
    <dbReference type="NCBI Taxonomy" id="412755"/>
    <lineage>
        <taxon>unclassified sequences</taxon>
        <taxon>metagenomes</taxon>
        <taxon>ecological metagenomes</taxon>
    </lineage>
</organism>
<dbReference type="EMBL" id="BARU01019092">
    <property type="protein sequence ID" value="GAH48928.1"/>
    <property type="molecule type" value="Genomic_DNA"/>
</dbReference>
<name>X1HUF9_9ZZZZ</name>
<gene>
    <name evidence="1" type="ORF">S03H2_31488</name>
</gene>
<protein>
    <submittedName>
        <fullName evidence="1">Uncharacterized protein</fullName>
    </submittedName>
</protein>
<accession>X1HUF9</accession>
<proteinExistence type="predicted"/>
<dbReference type="AlphaFoldDB" id="X1HUF9"/>
<evidence type="ECO:0000313" key="1">
    <source>
        <dbReference type="EMBL" id="GAH48928.1"/>
    </source>
</evidence>